<keyword evidence="2" id="KW-1185">Reference proteome</keyword>
<proteinExistence type="predicted"/>
<accession>A0A0D8XHR9</accession>
<dbReference type="Proteomes" id="UP000053766">
    <property type="component" value="Unassembled WGS sequence"/>
</dbReference>
<evidence type="ECO:0000313" key="2">
    <source>
        <dbReference type="Proteomes" id="UP000053766"/>
    </source>
</evidence>
<evidence type="ECO:0008006" key="3">
    <source>
        <dbReference type="Google" id="ProtNLM"/>
    </source>
</evidence>
<organism evidence="1 2">
    <name type="scientific">Dictyocaulus viviparus</name>
    <name type="common">Bovine lungworm</name>
    <dbReference type="NCBI Taxonomy" id="29172"/>
    <lineage>
        <taxon>Eukaryota</taxon>
        <taxon>Metazoa</taxon>
        <taxon>Ecdysozoa</taxon>
        <taxon>Nematoda</taxon>
        <taxon>Chromadorea</taxon>
        <taxon>Rhabditida</taxon>
        <taxon>Rhabditina</taxon>
        <taxon>Rhabditomorpha</taxon>
        <taxon>Strongyloidea</taxon>
        <taxon>Metastrongylidae</taxon>
        <taxon>Dictyocaulus</taxon>
    </lineage>
</organism>
<evidence type="ECO:0000313" key="1">
    <source>
        <dbReference type="EMBL" id="KJH43304.1"/>
    </source>
</evidence>
<protein>
    <recommendedName>
        <fullName evidence="3">Platelet-derived growth factor (PDGF) family profile domain-containing protein</fullName>
    </recommendedName>
</protein>
<dbReference type="OrthoDB" id="5785123at2759"/>
<name>A0A0D8XHR9_DICVI</name>
<sequence>MFCSNPVWPGNCSISYRRNRMSDLGRTNVIEMIYIGNGRFMLNRTLNISMEEHTSCSCYDCGSNVPECPPGFVVGSDCTCQCANRNDRHNCQVCMERMCHHLTVMLHKTIQVGHSCGCASAKRSTGSGSRPKKTLSSRLLPYRCQSCGNRQWNPSECKCECESMTCSDDEVFDSDHCDCVYIRRRDKVSALSNNNAFGAVDVSTLPKLHVKRTPTE</sequence>
<dbReference type="STRING" id="29172.A0A0D8XHR9"/>
<reference evidence="1 2" key="1">
    <citation type="submission" date="2013-11" db="EMBL/GenBank/DDBJ databases">
        <title>Draft genome of the bovine lungworm Dictyocaulus viviparus.</title>
        <authorList>
            <person name="Mitreva M."/>
        </authorList>
    </citation>
    <scope>NUCLEOTIDE SEQUENCE [LARGE SCALE GENOMIC DNA]</scope>
    <source>
        <strain evidence="1 2">HannoverDv2000</strain>
    </source>
</reference>
<dbReference type="EMBL" id="KN716572">
    <property type="protein sequence ID" value="KJH43304.1"/>
    <property type="molecule type" value="Genomic_DNA"/>
</dbReference>
<gene>
    <name evidence="1" type="ORF">DICVIV_10674</name>
</gene>
<dbReference type="AlphaFoldDB" id="A0A0D8XHR9"/>
<reference evidence="2" key="2">
    <citation type="journal article" date="2016" name="Sci. Rep.">
        <title>Dictyocaulus viviparus genome, variome and transcriptome elucidate lungworm biology and support future intervention.</title>
        <authorList>
            <person name="McNulty S.N."/>
            <person name="Strube C."/>
            <person name="Rosa B.A."/>
            <person name="Martin J.C."/>
            <person name="Tyagi R."/>
            <person name="Choi Y.J."/>
            <person name="Wang Q."/>
            <person name="Hallsworth Pepin K."/>
            <person name="Zhang X."/>
            <person name="Ozersky P."/>
            <person name="Wilson R.K."/>
            <person name="Sternberg P.W."/>
            <person name="Gasser R.B."/>
            <person name="Mitreva M."/>
        </authorList>
    </citation>
    <scope>NUCLEOTIDE SEQUENCE [LARGE SCALE GENOMIC DNA]</scope>
    <source>
        <strain evidence="2">HannoverDv2000</strain>
    </source>
</reference>